<proteinExistence type="predicted"/>
<dbReference type="WBParaSite" id="PS1159_v2.g22874.t1">
    <property type="protein sequence ID" value="PS1159_v2.g22874.t1"/>
    <property type="gene ID" value="PS1159_v2.g22874"/>
</dbReference>
<dbReference type="Proteomes" id="UP000887580">
    <property type="component" value="Unplaced"/>
</dbReference>
<reference evidence="2" key="1">
    <citation type="submission" date="2022-11" db="UniProtKB">
        <authorList>
            <consortium name="WormBaseParasite"/>
        </authorList>
    </citation>
    <scope>IDENTIFICATION</scope>
</reference>
<accession>A0AC35G106</accession>
<evidence type="ECO:0000313" key="2">
    <source>
        <dbReference type="WBParaSite" id="PS1159_v2.g22874.t1"/>
    </source>
</evidence>
<name>A0AC35G106_9BILA</name>
<sequence length="484" mass="53949">MVSVLRSRENIFRRNSIPNSLQDPAAVKQQRERTSKIVFDQSKQEHFTATNGFHKLQKQIRGQWTIDVNIDEISDATFEKVHIFVLPAPNSKFNEQEFDALRKFVQAGGSLLVLMTEEGEIKLDTNINYLLEEFGIACNSDAVIRSVYYKYFDPKEALIANGVLNRALGAAVGKQPKAADDNNAQSLAFVYPFGSTLSLGKQAIALFSTGTVCYPVGRPVAAFHQIPGQNGGKIAVMGSVHMFSDAYFDKEENSKVFDILIRLLSDGIDLNPIDAADPEISDLRYVPDHIRLSGALKSCLQESELEVGVGPDFMKAFDSSLHALDLDLWPEVIRAYEKVNVPYEPLTIVKPSLEVPLPPLQPAVFLPGFRELPPPQLELFDLDDAFSSSESRLAQFATRCTENEVERFIKEAGELLGVGRALPPNERTAKRILELVVAQLVEFKRGQPDAEAADDGHLFATVEDHEEEEEHYFSDLDEYDDLDG</sequence>
<protein>
    <submittedName>
        <fullName evidence="2">ABC-type uncharacterized transport system domain-containing protein</fullName>
    </submittedName>
</protein>
<evidence type="ECO:0000313" key="1">
    <source>
        <dbReference type="Proteomes" id="UP000887580"/>
    </source>
</evidence>
<organism evidence="1 2">
    <name type="scientific">Panagrolaimus sp. PS1159</name>
    <dbReference type="NCBI Taxonomy" id="55785"/>
    <lineage>
        <taxon>Eukaryota</taxon>
        <taxon>Metazoa</taxon>
        <taxon>Ecdysozoa</taxon>
        <taxon>Nematoda</taxon>
        <taxon>Chromadorea</taxon>
        <taxon>Rhabditida</taxon>
        <taxon>Tylenchina</taxon>
        <taxon>Panagrolaimomorpha</taxon>
        <taxon>Panagrolaimoidea</taxon>
        <taxon>Panagrolaimidae</taxon>
        <taxon>Panagrolaimus</taxon>
    </lineage>
</organism>